<evidence type="ECO:0000313" key="2">
    <source>
        <dbReference type="RefSeq" id="XP_014484798.1"/>
    </source>
</evidence>
<name>A0A6P3Y3H8_DINQU</name>
<keyword evidence="1" id="KW-1185">Reference proteome</keyword>
<sequence length="140" mass="17137">MQLSIHKEKKYICDQCLRYFYLKKLKTHAIVCQEMNNCAILLLSEDKWFSFDNYSRKERLPFVVYTDLECVLKKIARNTLEEKCILHTYQHHKLFSIRNYAHCSYDIILFVYRFRRDTNCVSRFVERLEVLALNKEYLIY</sequence>
<dbReference type="KEGG" id="dqu:106749645"/>
<dbReference type="PANTHER" id="PTHR31511">
    <property type="entry name" value="PROTEIN CBG23764"/>
    <property type="match status" value="1"/>
</dbReference>
<dbReference type="AlphaFoldDB" id="A0A6P3Y3H8"/>
<evidence type="ECO:0000313" key="1">
    <source>
        <dbReference type="Proteomes" id="UP000515204"/>
    </source>
</evidence>
<dbReference type="RefSeq" id="XP_014484798.1">
    <property type="nucleotide sequence ID" value="XM_014629312.1"/>
</dbReference>
<accession>A0A6P3Y3H8</accession>
<organism evidence="1 2">
    <name type="scientific">Dinoponera quadriceps</name>
    <name type="common">South American ant</name>
    <dbReference type="NCBI Taxonomy" id="609295"/>
    <lineage>
        <taxon>Eukaryota</taxon>
        <taxon>Metazoa</taxon>
        <taxon>Ecdysozoa</taxon>
        <taxon>Arthropoda</taxon>
        <taxon>Hexapoda</taxon>
        <taxon>Insecta</taxon>
        <taxon>Pterygota</taxon>
        <taxon>Neoptera</taxon>
        <taxon>Endopterygota</taxon>
        <taxon>Hymenoptera</taxon>
        <taxon>Apocrita</taxon>
        <taxon>Aculeata</taxon>
        <taxon>Formicoidea</taxon>
        <taxon>Formicidae</taxon>
        <taxon>Ponerinae</taxon>
        <taxon>Ponerini</taxon>
        <taxon>Dinoponera</taxon>
    </lineage>
</organism>
<gene>
    <name evidence="2" type="primary">LOC106749645</name>
</gene>
<dbReference type="Proteomes" id="UP000515204">
    <property type="component" value="Unplaced"/>
</dbReference>
<reference evidence="2" key="1">
    <citation type="submission" date="2025-08" db="UniProtKB">
        <authorList>
            <consortium name="RefSeq"/>
        </authorList>
    </citation>
    <scope>IDENTIFICATION</scope>
</reference>
<dbReference type="OrthoDB" id="7612145at2759"/>
<dbReference type="PANTHER" id="PTHR31511:SF12">
    <property type="entry name" value="RHO TERMINATION FACTOR N-TERMINAL DOMAIN-CONTAINING PROTEIN"/>
    <property type="match status" value="1"/>
</dbReference>
<dbReference type="GeneID" id="106749645"/>
<proteinExistence type="predicted"/>
<protein>
    <submittedName>
        <fullName evidence="2">Uncharacterized protein LOC106749645</fullName>
    </submittedName>
</protein>